<sequence length="104" mass="11920">MYLPSLLMWSSNVPISRFAFDQEMGPGLMLDAKVVTSEQFRLAMEADKERWKLIGPLEEEASPNDPEYKTKLQEHRERATALKQTYRQHAPLKVNGGSVKLQSK</sequence>
<proteinExistence type="predicted"/>
<organism evidence="1 2">
    <name type="scientific">Aquincola tertiaricarbonis</name>
    <dbReference type="NCBI Taxonomy" id="391953"/>
    <lineage>
        <taxon>Bacteria</taxon>
        <taxon>Pseudomonadati</taxon>
        <taxon>Pseudomonadota</taxon>
        <taxon>Betaproteobacteria</taxon>
        <taxon>Burkholderiales</taxon>
        <taxon>Sphaerotilaceae</taxon>
        <taxon>Aquincola</taxon>
    </lineage>
</organism>
<evidence type="ECO:0000313" key="2">
    <source>
        <dbReference type="Proteomes" id="UP001056201"/>
    </source>
</evidence>
<accession>A0ABY4S3Y6</accession>
<dbReference type="Proteomes" id="UP001056201">
    <property type="component" value="Chromosome 1"/>
</dbReference>
<dbReference type="RefSeq" id="WP_250194204.1">
    <property type="nucleotide sequence ID" value="NZ_CP097635.1"/>
</dbReference>
<gene>
    <name evidence="1" type="ORF">MW290_08290</name>
</gene>
<dbReference type="EMBL" id="CP097635">
    <property type="protein sequence ID" value="URI05939.1"/>
    <property type="molecule type" value="Genomic_DNA"/>
</dbReference>
<name>A0ABY4S3Y6_AQUTE</name>
<protein>
    <submittedName>
        <fullName evidence="1">Uncharacterized protein</fullName>
    </submittedName>
</protein>
<evidence type="ECO:0000313" key="1">
    <source>
        <dbReference type="EMBL" id="URI05939.1"/>
    </source>
</evidence>
<keyword evidence="2" id="KW-1185">Reference proteome</keyword>
<reference evidence="1" key="1">
    <citation type="submission" date="2022-05" db="EMBL/GenBank/DDBJ databases">
        <title>An RpoN-dependent PEP-CTERM gene is involved in floc formation of an Aquincola tertiaricarbonis strain.</title>
        <authorList>
            <person name="Qiu D."/>
            <person name="Xia M."/>
        </authorList>
    </citation>
    <scope>NUCLEOTIDE SEQUENCE</scope>
    <source>
        <strain evidence="1">RN12</strain>
    </source>
</reference>